<accession>A0A382WMR8</accession>
<name>A0A382WMR8_9ZZZZ</name>
<feature type="non-terminal residue" evidence="1">
    <location>
        <position position="102"/>
    </location>
</feature>
<proteinExistence type="predicted"/>
<organism evidence="1">
    <name type="scientific">marine metagenome</name>
    <dbReference type="NCBI Taxonomy" id="408172"/>
    <lineage>
        <taxon>unclassified sequences</taxon>
        <taxon>metagenomes</taxon>
        <taxon>ecological metagenomes</taxon>
    </lineage>
</organism>
<reference evidence="1" key="1">
    <citation type="submission" date="2018-05" db="EMBL/GenBank/DDBJ databases">
        <authorList>
            <person name="Lanie J.A."/>
            <person name="Ng W.-L."/>
            <person name="Kazmierczak K.M."/>
            <person name="Andrzejewski T.M."/>
            <person name="Davidsen T.M."/>
            <person name="Wayne K.J."/>
            <person name="Tettelin H."/>
            <person name="Glass J.I."/>
            <person name="Rusch D."/>
            <person name="Podicherti R."/>
            <person name="Tsui H.-C.T."/>
            <person name="Winkler M.E."/>
        </authorList>
    </citation>
    <scope>NUCLEOTIDE SEQUENCE</scope>
</reference>
<sequence length="102" mass="11285">MVDQSEDETKPTRQWVVAWEPTDWLVATQHGLWLGTPGGRWVSSGPYEHALNTLLRRPDGLVAAADGGLWAVSRGEPRWRQLHDELLTVVQDVQMTGPADGG</sequence>
<protein>
    <submittedName>
        <fullName evidence="1">Uncharacterized protein</fullName>
    </submittedName>
</protein>
<dbReference type="AlphaFoldDB" id="A0A382WMR8"/>
<evidence type="ECO:0000313" key="1">
    <source>
        <dbReference type="EMBL" id="SVD59418.1"/>
    </source>
</evidence>
<gene>
    <name evidence="1" type="ORF">METZ01_LOCUS412272</name>
</gene>
<dbReference type="EMBL" id="UINC01160649">
    <property type="protein sequence ID" value="SVD59418.1"/>
    <property type="molecule type" value="Genomic_DNA"/>
</dbReference>